<dbReference type="EMBL" id="CAJVPY010023795">
    <property type="protein sequence ID" value="CAG8785644.1"/>
    <property type="molecule type" value="Genomic_DNA"/>
</dbReference>
<feature type="compositionally biased region" description="Basic and acidic residues" evidence="1">
    <location>
        <begin position="10"/>
        <end position="28"/>
    </location>
</feature>
<dbReference type="Proteomes" id="UP000789405">
    <property type="component" value="Unassembled WGS sequence"/>
</dbReference>
<feature type="non-terminal residue" evidence="2">
    <location>
        <position position="1"/>
    </location>
</feature>
<feature type="region of interest" description="Disordered" evidence="1">
    <location>
        <begin position="1"/>
        <end position="28"/>
    </location>
</feature>
<evidence type="ECO:0000313" key="2">
    <source>
        <dbReference type="EMBL" id="CAG8785644.1"/>
    </source>
</evidence>
<name>A0A9N9JM35_9GLOM</name>
<evidence type="ECO:0000256" key="1">
    <source>
        <dbReference type="SAM" id="MobiDB-lite"/>
    </source>
</evidence>
<dbReference type="OrthoDB" id="2397143at2759"/>
<evidence type="ECO:0000313" key="3">
    <source>
        <dbReference type="Proteomes" id="UP000789405"/>
    </source>
</evidence>
<gene>
    <name evidence="2" type="ORF">DERYTH_LOCUS20344</name>
</gene>
<proteinExistence type="predicted"/>
<keyword evidence="3" id="KW-1185">Reference proteome</keyword>
<sequence>LPIEKNNAVRRIERAQESAKRRHDNDLPTIEELKRGDFVLVYKVSQQYSKSHKLHPK</sequence>
<reference evidence="2" key="1">
    <citation type="submission" date="2021-06" db="EMBL/GenBank/DDBJ databases">
        <authorList>
            <person name="Kallberg Y."/>
            <person name="Tangrot J."/>
            <person name="Rosling A."/>
        </authorList>
    </citation>
    <scope>NUCLEOTIDE SEQUENCE</scope>
    <source>
        <strain evidence="2">MA453B</strain>
    </source>
</reference>
<accession>A0A9N9JM35</accession>
<dbReference type="AlphaFoldDB" id="A0A9N9JM35"/>
<protein>
    <submittedName>
        <fullName evidence="2">23691_t:CDS:1</fullName>
    </submittedName>
</protein>
<organism evidence="2 3">
    <name type="scientific">Dentiscutata erythropus</name>
    <dbReference type="NCBI Taxonomy" id="1348616"/>
    <lineage>
        <taxon>Eukaryota</taxon>
        <taxon>Fungi</taxon>
        <taxon>Fungi incertae sedis</taxon>
        <taxon>Mucoromycota</taxon>
        <taxon>Glomeromycotina</taxon>
        <taxon>Glomeromycetes</taxon>
        <taxon>Diversisporales</taxon>
        <taxon>Gigasporaceae</taxon>
        <taxon>Dentiscutata</taxon>
    </lineage>
</organism>
<comment type="caution">
    <text evidence="2">The sequence shown here is derived from an EMBL/GenBank/DDBJ whole genome shotgun (WGS) entry which is preliminary data.</text>
</comment>